<keyword evidence="7" id="KW-1185">Reference proteome</keyword>
<feature type="compositionally biased region" description="Basic and acidic residues" evidence="4">
    <location>
        <begin position="3198"/>
        <end position="3216"/>
    </location>
</feature>
<keyword evidence="1" id="KW-0547">Nucleotide-binding</keyword>
<feature type="domain" description="VWFA" evidence="5">
    <location>
        <begin position="3522"/>
        <end position="3723"/>
    </location>
</feature>
<dbReference type="GO" id="GO:0016887">
    <property type="term" value="F:ATP hydrolysis activity"/>
    <property type="evidence" value="ECO:0007669"/>
    <property type="project" value="InterPro"/>
</dbReference>
<dbReference type="Pfam" id="PF00092">
    <property type="entry name" value="VWA"/>
    <property type="match status" value="1"/>
</dbReference>
<dbReference type="PANTHER" id="PTHR48103:SF2">
    <property type="entry name" value="MIDASIN"/>
    <property type="match status" value="1"/>
</dbReference>
<feature type="compositionally biased region" description="Basic and acidic residues" evidence="4">
    <location>
        <begin position="2980"/>
        <end position="2991"/>
    </location>
</feature>
<dbReference type="FunCoup" id="A0A1V9X2G6">
    <property type="interactions" value="1221"/>
</dbReference>
<sequence>VWTRNARRLAILVGQALKFDEPVLLVGETGCGKTTIIQLFSRMHGRQLHAVNCHMHSEAADFIGGLRPYRGRGSGAEPSQSAEVDVESNMENDAGKLFEWNDGPLVRAMRNGDFFLADEISLADDSVLERLNSLLETERTIFLAEKAAEGFWFASTMNPGGDFGKKELSPALRNRFTEIWCPSALQNDDLFRVITHNLVECDAIDREAKRWIANGMVEFMRWFEKEDLGKRTVISLRDILSWVNFVNVYASRLNAETAFVHGASMVFLDSLGTGSTSSEQADSVKAARAKALRMLISSLPDTEQCLPEDQCLTVRVTKKHLSVGPYKLSKDAGAPADSVEFDFSAPTTCGNAMRLLRAMGLRNPLLLEGPPGVGKTSIVTALAKQCGKQVTRINLSEQTDIADLFGADLPVEGGVGGRFQWRDGPLLRALKRGDWVLLDELNLASQSVLEGLNACLDHRGEIFVPELNRTFAVEKKRTRIFGCQNPHRQGGGRKGLPKSFLNRFTQVYMEPLTDEDLYLILRLIAPSVNSDQLKSMVKFNSIICDEVQIQGLWGHHGSPWELNLRDMYRWAQMVIRYDMRPSELVSFMYADRMRTQADRCRVADICRRVFGEEMARPFPKLRIAPEWLQIGNFQLPRSTDGGFEPLSADVAQLRLLRGQRRTLESIASCLDQATMCLLVGSAGCGKTSAVKSLCALVGRRITVLPVTSEMDIIELLGGFEQVDLNRALSEIIDRAIEQARSTLITLLKEGDLAEAEKLLKRMQTLAQENSDFQQSVNGVSKSDNVIDTFLQRITLVRTFVAEVSLPCMLPRLLQLETLATEHGSLTCGGRFTWVDSALIRALQNGDWLLIENVNFCAASVLDRLNGLLEQNGVLTVTEAGVKDGELRTIVPHPDFRLILTMDPKHGEISRAMRNRGHEVYMFPLDETVDEWDLVALLEAKGCLSEELAHKCWTIVDELRKLGMVSGVINQVIRAVEAMEQESTWGAPAVPTLVKFLIRYVKTLATDLDVETLVLSSLVDVHDKPTARQKTASLANFLYGGNMAEHFEDAIVFTQNETELRAENMRQVRAGHLHQIYVESMSLSDVPGRLSFIEVKAVVDVMTSLCSDFYHRIDGYDKHLCIDHRLNACLSKRLQLRNPWANTFAFALMADVLYAQLPVKHDDDEVCDTYLSVSVRNKDTLPHALIGMLPALIDTLESYVTDKKSMTLSDEQLVAGKRILYGVYRFKQRANQPVRFVERDVRMMAVALLWALKRVLSSPTDSHAEQVRQLLRQLERLVPDLFSRARKLREATVCAVGMPVVMKAQDQAELYRRALSVEPLAENVAQRVVMELADEDEAVVACAVGELDKMAKPMKERAKKIMDDVVHLASAQGEQEIGEMEERLAGFAEGLQRFDTNYVLVAPYEHEQEMQKHLQPAQAVLDVRKAMAALDAAQPDFIVNFVDLAVRSWSCVARIDEYLQWTPPHIISTLTATSKCVPRPSAGNERKLHSSALVFNHPAIVHCLGPLVDAELNKANLHLDYSQMKLKELDEIRRLLWEYVSIRTDIDSQNRAVMHTIMSTVRPILEKNHAALTEGMARALSACTTTERERQKDPSSAQFSPCVQQVRAAHLLLQIFTPFDTMDPYEKVAMKKEYLTEERAILLDELTVRRWLQLRRTACQTLNEHPSYSRNGEICEAIKGKLENLEKRMAYRPEKSQYAELAQIMQQYVQRNATAEIVDRMLSGILNNEDMETTLDTWLTNQKSFILHMRRAHPFYRDLVYPFLFGASQLVNSLETLYKFVRNNSIRLTIGEIVRFPRLIGPSLAPNISAAISAATGIKGDAQDNLRTIWSLKLRESKAELLEILDALRMSSAGRAGLIDKVDRIVSLLGTQYVEYVETEAERELTKNSLYEMRTKEFLGEENDEALEARAIASMFPNFDEVYEDITDERDFLSQDKRPEVSTQQRPEGLSFVKFTDEDLLLVHRIVSEIASVAESSDRRGPGDVVSCLLERFRLFQQLRPNIMDRLSIEVDDQALAAHLIASINTSWMITGDETKLHMHARVASRVGQRVDFYRDANVVEVVKCQPVLHKIIERCKELLASFENHHGLVQVLKVSYRVLSLPITSPLMKVLAGLLRVLTEIEEWNKNVPRNMKMAREMAKLAHLITSWRKLELVSWSGLLDSALEARKVDAAKFWFRLERAISERHEAPQASEHSGDDHLTEVVEATVTLMESTSILGDFGSKLEMISQLALYVKVRGRPGDEELSSVLSNVHKYYGQFLPTMEEKIQATRKEIDNDIKDYIKIVRYKDTSYLAIKQSAEKSHKKLHRCLRDFEKVIREPASGYLRQQTDTLAAPSSRSRNKKKKKRIVELPKVEIINYFVKAIDLRVPISKEDAYSDIPLYHRLARRYLRGVAESSQVQRIADILDELASDVAEGVNKLAKETDKQIRHDDKHAKRKAKNLLQRKKKSLVELFRQLTKCGLSYRKGVLHYRRVKAIDLIATPMLELTALPDEVRSFAEDANAYFFKSVQKYRDLQTAMAAPSKELELNVVERLQGFGSHLFDQVVSASRELAEVGREARELRSNLAQMKAVAACERIPEQSHNKVRRTEMHQLLAKLCSCLQQFLVLMETLPAEEMEGSVKVVQTRRLAEKTKATLVENINVMNERIRVFDAMDHALISQQEAGVLDETEILLRDIPVKLSFVVDNLEAGRPNYITAPYHEFLTEVSQTLQAIRQRPPEQCDEEAVIRSLEQSKAKCIKKVLHSVQTISKAYEQAPALDKQDNTTNILHMLVDERRNLLDNFDLSGVSKSLASFQQKLVKLSVEVPAANLASFVAFMENFSSNFDYALVCAVKAQRAKLKLLYIVLSVSVDLVRRGFCIPEEFRDDLMKEGGVQLQDIEDGGLGDGEGQKDTSDKIDCEDQLEDAQQKGQEPEEQKDDDEKDIDDEENGIEMSEDFDAKAQGPNEQKAEEQDKHSGDEESNQDDLDDQMGDVEDNDPFDLDKEMWDKQQGEDDQDLNSDDDAQGGEELEEESQMVAKDGRARETEKEAKSEKDKPQDDDNEEDKVNEMDDEYEGEKEDPYKSGKEKGLDEDNEIEDFDLPDNPIEVEVGEDEEEENGEDNDIASDKEEGGAEGSEDAEASVDEDLPDLPDDGEEPMDEGEVANAEGEQPVVETPEDNVAERGEANMDDTALDRTDENKPQAEQAAGDKSATQAAEESSDRRGECMQTSDDIKGSGEGHTSSVDTGGAGRTTDRAREKSVQADGQSYDKEKKSSMDRKMAPLMPRDRELVNGDISEAVQREKQYAKEKGTEFEHQHEHESDADNEEVAADMATDEQAEKAQPMAANEEQPKREEDDSGMEDVAPECSSEPMEIEEQDAKDKLKAMTHEQQQQTKDKKKASKMPKGEQGQDGEAQPKDGDRIDTHTVQRGNQAVIEARPDLLEEKAESIKLKVEPVPRIEISGNLTECRRVWAEAENGVATLVQELCEQLRLVLEPTKTSKLKGDYRTGKRLNMRKVIDYVASGFRKDKIWMKRTKPNKRQYQIMLAVDDSASMSDSKAKEMTFETVALLANALSSLEAGELSVASFGRDVSLVHPLGEPWSIDSGANLVKNFTFAQDETKVSKLVSFATDVFEQSRSSITGNLVRRETAQLLIIISDGRLMSEGSDVVKGTIQRARENGVFIVYLLLDNPTTSQGSVMEMQSASFDAATNKPVIHRYMSSFPFPFYAVLRELDSMPVILGEALRQWFELVTGK</sequence>
<dbReference type="InterPro" id="IPR011704">
    <property type="entry name" value="ATPase_dyneun-rel_AAA"/>
</dbReference>
<evidence type="ECO:0000256" key="1">
    <source>
        <dbReference type="ARBA" id="ARBA00022741"/>
    </source>
</evidence>
<feature type="compositionally biased region" description="Basic and acidic residues" evidence="4">
    <location>
        <begin position="3393"/>
        <end position="3405"/>
    </location>
</feature>
<reference evidence="6 7" key="1">
    <citation type="journal article" date="2017" name="Gigascience">
        <title>Draft genome of the honey bee ectoparasitic mite, Tropilaelaps mercedesae, is shaped by the parasitic life history.</title>
        <authorList>
            <person name="Dong X."/>
            <person name="Armstrong S.D."/>
            <person name="Xia D."/>
            <person name="Makepeace B.L."/>
            <person name="Darby A.C."/>
            <person name="Kadowaki T."/>
        </authorList>
    </citation>
    <scope>NUCLEOTIDE SEQUENCE [LARGE SCALE GENOMIC DNA]</scope>
    <source>
        <strain evidence="6">Wuxi-XJTLU</strain>
    </source>
</reference>
<keyword evidence="3" id="KW-0175">Coiled coil</keyword>
<feature type="coiled-coil region" evidence="3">
    <location>
        <begin position="2545"/>
        <end position="2572"/>
    </location>
</feature>
<dbReference type="SUPFAM" id="SSF53300">
    <property type="entry name" value="vWA-like"/>
    <property type="match status" value="1"/>
</dbReference>
<feature type="region of interest" description="Disordered" evidence="4">
    <location>
        <begin position="2901"/>
        <end position="3417"/>
    </location>
</feature>
<accession>A0A1V9X2G6</accession>
<feature type="compositionally biased region" description="Basic and acidic residues" evidence="4">
    <location>
        <begin position="3058"/>
        <end position="3070"/>
    </location>
</feature>
<protein>
    <submittedName>
        <fullName evidence="6">Midasin-like</fullName>
    </submittedName>
</protein>
<dbReference type="Gene3D" id="3.40.50.300">
    <property type="entry name" value="P-loop containing nucleotide triphosphate hydrolases"/>
    <property type="match status" value="3"/>
</dbReference>
<feature type="compositionally biased region" description="Basic and acidic residues" evidence="4">
    <location>
        <begin position="3231"/>
        <end position="3270"/>
    </location>
</feature>
<feature type="compositionally biased region" description="Basic and acidic residues" evidence="4">
    <location>
        <begin position="3159"/>
        <end position="3180"/>
    </location>
</feature>
<dbReference type="InterPro" id="IPR036465">
    <property type="entry name" value="vWFA_dom_sf"/>
</dbReference>
<dbReference type="Pfam" id="PF07728">
    <property type="entry name" value="AAA_5"/>
    <property type="match status" value="3"/>
</dbReference>
<comment type="caution">
    <text evidence="6">The sequence shown here is derived from an EMBL/GenBank/DDBJ whole genome shotgun (WGS) entry which is preliminary data.</text>
</comment>
<name>A0A1V9X2G6_9ACAR</name>
<dbReference type="STRING" id="418985.A0A1V9X2G6"/>
<dbReference type="OrthoDB" id="6515339at2759"/>
<evidence type="ECO:0000256" key="3">
    <source>
        <dbReference type="SAM" id="Coils"/>
    </source>
</evidence>
<dbReference type="CDD" id="cd00009">
    <property type="entry name" value="AAA"/>
    <property type="match status" value="1"/>
</dbReference>
<feature type="compositionally biased region" description="Basic and acidic residues" evidence="4">
    <location>
        <begin position="3356"/>
        <end position="3366"/>
    </location>
</feature>
<evidence type="ECO:0000256" key="2">
    <source>
        <dbReference type="ARBA" id="ARBA00022840"/>
    </source>
</evidence>
<feature type="compositionally biased region" description="Basic and acidic residues" evidence="4">
    <location>
        <begin position="3018"/>
        <end position="3048"/>
    </location>
</feature>
<organism evidence="6 7">
    <name type="scientific">Tropilaelaps mercedesae</name>
    <dbReference type="NCBI Taxonomy" id="418985"/>
    <lineage>
        <taxon>Eukaryota</taxon>
        <taxon>Metazoa</taxon>
        <taxon>Ecdysozoa</taxon>
        <taxon>Arthropoda</taxon>
        <taxon>Chelicerata</taxon>
        <taxon>Arachnida</taxon>
        <taxon>Acari</taxon>
        <taxon>Parasitiformes</taxon>
        <taxon>Mesostigmata</taxon>
        <taxon>Gamasina</taxon>
        <taxon>Dermanyssoidea</taxon>
        <taxon>Laelapidae</taxon>
        <taxon>Tropilaelaps</taxon>
    </lineage>
</organism>
<dbReference type="InterPro" id="IPR048617">
    <property type="entry name" value="MDN1_AAA_lid_4"/>
</dbReference>
<dbReference type="EMBL" id="MNPL01027409">
    <property type="protein sequence ID" value="OQR67775.1"/>
    <property type="molecule type" value="Genomic_DNA"/>
</dbReference>
<evidence type="ECO:0000313" key="6">
    <source>
        <dbReference type="EMBL" id="OQR67775.1"/>
    </source>
</evidence>
<dbReference type="PROSITE" id="PS50234">
    <property type="entry name" value="VWFA"/>
    <property type="match status" value="1"/>
</dbReference>
<dbReference type="GO" id="GO:0000027">
    <property type="term" value="P:ribosomal large subunit assembly"/>
    <property type="evidence" value="ECO:0007669"/>
    <property type="project" value="TreeGrafter"/>
</dbReference>
<dbReference type="GO" id="GO:0005634">
    <property type="term" value="C:nucleus"/>
    <property type="evidence" value="ECO:0007669"/>
    <property type="project" value="TreeGrafter"/>
</dbReference>
<dbReference type="PANTHER" id="PTHR48103">
    <property type="entry name" value="MIDASIN-RELATED"/>
    <property type="match status" value="1"/>
</dbReference>
<dbReference type="SMART" id="SM00382">
    <property type="entry name" value="AAA"/>
    <property type="match status" value="3"/>
</dbReference>
<feature type="compositionally biased region" description="Acidic residues" evidence="4">
    <location>
        <begin position="3088"/>
        <end position="3103"/>
    </location>
</feature>
<dbReference type="Pfam" id="PF21108">
    <property type="entry name" value="MDN1_4th"/>
    <property type="match status" value="1"/>
</dbReference>
<dbReference type="InterPro" id="IPR003593">
    <property type="entry name" value="AAA+_ATPase"/>
</dbReference>
<dbReference type="Proteomes" id="UP000192247">
    <property type="component" value="Unassembled WGS sequence"/>
</dbReference>
<gene>
    <name evidence="6" type="ORF">BIW11_04698</name>
</gene>
<dbReference type="FunFam" id="3.40.50.300:FF:001887">
    <property type="entry name" value="Midasin"/>
    <property type="match status" value="1"/>
</dbReference>
<evidence type="ECO:0000313" key="7">
    <source>
        <dbReference type="Proteomes" id="UP000192247"/>
    </source>
</evidence>
<dbReference type="GO" id="GO:0005524">
    <property type="term" value="F:ATP binding"/>
    <property type="evidence" value="ECO:0007669"/>
    <property type="project" value="UniProtKB-KW"/>
</dbReference>
<evidence type="ECO:0000259" key="5">
    <source>
        <dbReference type="PROSITE" id="PS50234"/>
    </source>
</evidence>
<proteinExistence type="predicted"/>
<feature type="compositionally biased region" description="Basic and acidic residues" evidence="4">
    <location>
        <begin position="2947"/>
        <end position="2958"/>
    </location>
</feature>
<feature type="compositionally biased region" description="Acidic residues" evidence="4">
    <location>
        <begin position="2913"/>
        <end position="2936"/>
    </location>
</feature>
<feature type="compositionally biased region" description="Acidic residues" evidence="4">
    <location>
        <begin position="3071"/>
        <end position="3080"/>
    </location>
</feature>
<feature type="compositionally biased region" description="Acidic residues" evidence="4">
    <location>
        <begin position="2959"/>
        <end position="2979"/>
    </location>
</feature>
<dbReference type="Gene3D" id="3.40.50.410">
    <property type="entry name" value="von Willebrand factor, type A domain"/>
    <property type="match status" value="1"/>
</dbReference>
<dbReference type="InterPro" id="IPR040848">
    <property type="entry name" value="AAA_lid_7"/>
</dbReference>
<evidence type="ECO:0000256" key="4">
    <source>
        <dbReference type="SAM" id="MobiDB-lite"/>
    </source>
</evidence>
<dbReference type="InterPro" id="IPR027417">
    <property type="entry name" value="P-loop_NTPase"/>
</dbReference>
<dbReference type="Pfam" id="PF17867">
    <property type="entry name" value="AAA_lid_7"/>
    <property type="match status" value="1"/>
</dbReference>
<feature type="compositionally biased region" description="Acidic residues" evidence="4">
    <location>
        <begin position="2992"/>
        <end position="3013"/>
    </location>
</feature>
<feature type="non-terminal residue" evidence="6">
    <location>
        <position position="1"/>
    </location>
</feature>
<keyword evidence="2" id="KW-0067">ATP-binding</keyword>
<feature type="compositionally biased region" description="Basic and acidic residues" evidence="4">
    <location>
        <begin position="3278"/>
        <end position="3301"/>
    </location>
</feature>
<dbReference type="InParanoid" id="A0A1V9X2G6"/>
<feature type="compositionally biased region" description="Acidic residues" evidence="4">
    <location>
        <begin position="3302"/>
        <end position="3315"/>
    </location>
</feature>
<dbReference type="FunFam" id="3.40.50.300:FF:000764">
    <property type="entry name" value="Midasin"/>
    <property type="match status" value="1"/>
</dbReference>
<dbReference type="GO" id="GO:0030687">
    <property type="term" value="C:preribosome, large subunit precursor"/>
    <property type="evidence" value="ECO:0007669"/>
    <property type="project" value="TreeGrafter"/>
</dbReference>
<dbReference type="SUPFAM" id="SSF52540">
    <property type="entry name" value="P-loop containing nucleoside triphosphate hydrolases"/>
    <property type="match status" value="3"/>
</dbReference>
<dbReference type="GO" id="GO:0000055">
    <property type="term" value="P:ribosomal large subunit export from nucleus"/>
    <property type="evidence" value="ECO:0007669"/>
    <property type="project" value="TreeGrafter"/>
</dbReference>
<feature type="compositionally biased region" description="Acidic residues" evidence="4">
    <location>
        <begin position="3114"/>
        <end position="3141"/>
    </location>
</feature>
<dbReference type="InterPro" id="IPR002035">
    <property type="entry name" value="VWF_A"/>
</dbReference>